<dbReference type="SUPFAM" id="SSF52402">
    <property type="entry name" value="Adenine nucleotide alpha hydrolases-like"/>
    <property type="match status" value="2"/>
</dbReference>
<dbReference type="Pfam" id="PF00582">
    <property type="entry name" value="Usp"/>
    <property type="match status" value="1"/>
</dbReference>
<evidence type="ECO:0000256" key="2">
    <source>
        <dbReference type="ARBA" id="ARBA00022490"/>
    </source>
</evidence>
<accession>A0A3B0RJC8</accession>
<evidence type="ECO:0000256" key="1">
    <source>
        <dbReference type="ARBA" id="ARBA00004496"/>
    </source>
</evidence>
<keyword evidence="2" id="KW-0963">Cytoplasm</keyword>
<dbReference type="PANTHER" id="PTHR47892">
    <property type="entry name" value="UNIVERSAL STRESS PROTEIN E"/>
    <property type="match status" value="1"/>
</dbReference>
<proteinExistence type="predicted"/>
<dbReference type="GO" id="GO:0005737">
    <property type="term" value="C:cytoplasm"/>
    <property type="evidence" value="ECO:0007669"/>
    <property type="project" value="UniProtKB-SubCell"/>
</dbReference>
<evidence type="ECO:0000313" key="4">
    <source>
        <dbReference type="EMBL" id="VAV93230.1"/>
    </source>
</evidence>
<dbReference type="AlphaFoldDB" id="A0A3B0RJC8"/>
<reference evidence="4" key="1">
    <citation type="submission" date="2018-06" db="EMBL/GenBank/DDBJ databases">
        <authorList>
            <person name="Zhirakovskaya E."/>
        </authorList>
    </citation>
    <scope>NUCLEOTIDE SEQUENCE</scope>
</reference>
<protein>
    <recommendedName>
        <fullName evidence="3">UspA domain-containing protein</fullName>
    </recommendedName>
</protein>
<dbReference type="InterPro" id="IPR006016">
    <property type="entry name" value="UspA"/>
</dbReference>
<dbReference type="PANTHER" id="PTHR47892:SF1">
    <property type="entry name" value="UNIVERSAL STRESS PROTEIN E"/>
    <property type="match status" value="1"/>
</dbReference>
<organism evidence="4">
    <name type="scientific">hydrothermal vent metagenome</name>
    <dbReference type="NCBI Taxonomy" id="652676"/>
    <lineage>
        <taxon>unclassified sequences</taxon>
        <taxon>metagenomes</taxon>
        <taxon>ecological metagenomes</taxon>
    </lineage>
</organism>
<gene>
    <name evidence="4" type="ORF">MNBD_ALPHA01-1593</name>
</gene>
<feature type="domain" description="UspA" evidence="3">
    <location>
        <begin position="213"/>
        <end position="290"/>
    </location>
</feature>
<dbReference type="EMBL" id="UOEJ01000043">
    <property type="protein sequence ID" value="VAV93230.1"/>
    <property type="molecule type" value="Genomic_DNA"/>
</dbReference>
<dbReference type="Gene3D" id="3.40.50.12370">
    <property type="match status" value="1"/>
</dbReference>
<sequence length="295" mass="33554">MNPGKYVINHMFKQKAKNDMSETPKSITNALVVIDPAEDTQHALKRALKMNDILEEGVKIHLFISYEMDKISKGQSSFEFYCDNDWFADLVKPLIAENIDYSAEVFWTENWQRSILDSVKRNDVDMIIMSDYTTEKNQNDLSAAKWALLRMSDCPVLIVHPMAKLHRKTILAAVNMQTDNPRYVELNAKILKMARLMAKSYGADKHIVNAYEDSFEFPDRAKLLRDTQAKQENVHVQQGDPATIIATVADDIDADVVVIGTLARRGILAAVRGNKSEDIIKRLYRDVMVLNCTSI</sequence>
<evidence type="ECO:0000259" key="3">
    <source>
        <dbReference type="Pfam" id="PF00582"/>
    </source>
</evidence>
<name>A0A3B0RJC8_9ZZZZ</name>
<comment type="subcellular location">
    <subcellularLocation>
        <location evidence="1">Cytoplasm</location>
    </subcellularLocation>
</comment>